<comment type="similarity">
    <text evidence="2">Belongs to the class-V pyridoxal-phosphate-dependent aminotransferase family. Csd subfamily.</text>
</comment>
<keyword evidence="17" id="KW-1185">Reference proteome</keyword>
<evidence type="ECO:0000313" key="13">
    <source>
        <dbReference type="Proteomes" id="UP000235119"/>
    </source>
</evidence>
<dbReference type="InterPro" id="IPR015422">
    <property type="entry name" value="PyrdxlP-dep_Trfase_small"/>
</dbReference>
<dbReference type="AlphaFoldDB" id="A0A135ZFB3"/>
<evidence type="ECO:0000313" key="14">
    <source>
        <dbReference type="Proteomes" id="UP000289808"/>
    </source>
</evidence>
<comment type="caution">
    <text evidence="8">The sequence shown here is derived from an EMBL/GenBank/DDBJ whole genome shotgun (WGS) entry which is preliminary data.</text>
</comment>
<reference evidence="12 15" key="1">
    <citation type="submission" date="2017-06" db="EMBL/GenBank/DDBJ databases">
        <authorList>
            <person name="Swanenburg J."/>
            <person name="Kort R."/>
        </authorList>
    </citation>
    <scope>NUCLEOTIDE SEQUENCE [LARGE SCALE GENOMIC DNA]</scope>
    <source>
        <strain evidence="12 15">RL05</strain>
    </source>
</reference>
<name>A0A135ZFB3_9LACO</name>
<evidence type="ECO:0000256" key="1">
    <source>
        <dbReference type="ARBA" id="ARBA00001933"/>
    </source>
</evidence>
<dbReference type="CDD" id="cd06453">
    <property type="entry name" value="SufS_like"/>
    <property type="match status" value="1"/>
</dbReference>
<evidence type="ECO:0000313" key="8">
    <source>
        <dbReference type="EMBL" id="MDT9610499.1"/>
    </source>
</evidence>
<evidence type="ECO:0000313" key="12">
    <source>
        <dbReference type="EMBL" id="TDN29027.1"/>
    </source>
</evidence>
<dbReference type="InterPro" id="IPR015421">
    <property type="entry name" value="PyrdxlP-dep_Trfase_major"/>
</dbReference>
<evidence type="ECO:0000313" key="10">
    <source>
        <dbReference type="EMBL" id="PLT10919.1"/>
    </source>
</evidence>
<dbReference type="Proteomes" id="UP001253287">
    <property type="component" value="Unassembled WGS sequence"/>
</dbReference>
<reference evidence="8" key="4">
    <citation type="submission" date="2023-08" db="EMBL/GenBank/DDBJ databases">
        <title>Lactobacillus from the Female Urinary Tract.</title>
        <authorList>
            <person name="Stegman N."/>
            <person name="Jackson B."/>
            <person name="Steiling M."/>
            <person name="Sedano C."/>
            <person name="Wolfe A."/>
            <person name="Putonti C."/>
        </authorList>
    </citation>
    <scope>NUCLEOTIDE SEQUENCE</scope>
    <source>
        <strain evidence="8">UMB5661</strain>
    </source>
</reference>
<dbReference type="InterPro" id="IPR016454">
    <property type="entry name" value="Cysteine_dSase"/>
</dbReference>
<dbReference type="EMBL" id="NKLP01000247">
    <property type="protein sequence ID" value="TDN29027.1"/>
    <property type="molecule type" value="Genomic_DNA"/>
</dbReference>
<dbReference type="PANTHER" id="PTHR43586:SF8">
    <property type="entry name" value="CYSTEINE DESULFURASE 1, CHLOROPLASTIC"/>
    <property type="match status" value="1"/>
</dbReference>
<dbReference type="NCBIfam" id="TIGR01979">
    <property type="entry name" value="sufS"/>
    <property type="match status" value="1"/>
</dbReference>
<feature type="domain" description="Aminotransferase class V" evidence="7">
    <location>
        <begin position="26"/>
        <end position="397"/>
    </location>
</feature>
<evidence type="ECO:0000256" key="6">
    <source>
        <dbReference type="ARBA" id="ARBA00050776"/>
    </source>
</evidence>
<dbReference type="EC" id="2.8.1.7" evidence="3"/>
<dbReference type="Proteomes" id="UP000295195">
    <property type="component" value="Unassembled WGS sequence"/>
</dbReference>
<accession>A0A135ZFB3</accession>
<dbReference type="EMBL" id="SCLX01000054">
    <property type="protein sequence ID" value="RXF57140.1"/>
    <property type="molecule type" value="Genomic_DNA"/>
</dbReference>
<reference evidence="10 13" key="2">
    <citation type="submission" date="2017-12" db="EMBL/GenBank/DDBJ databases">
        <title>Phylogenetic diversity of female urinary microbiome.</title>
        <authorList>
            <person name="Thomas-White K."/>
            <person name="Wolfe A.J."/>
        </authorList>
    </citation>
    <scope>NUCLEOTIDE SEQUENCE [LARGE SCALE GENOMIC DNA]</scope>
    <source>
        <strain evidence="10 13">UMB0085</strain>
    </source>
</reference>
<evidence type="ECO:0000256" key="5">
    <source>
        <dbReference type="ARBA" id="ARBA00022898"/>
    </source>
</evidence>
<keyword evidence="4 8" id="KW-0808">Transferase</keyword>
<comment type="catalytic activity">
    <reaction evidence="6">
        <text>(sulfur carrier)-H + L-cysteine = (sulfur carrier)-SH + L-alanine</text>
        <dbReference type="Rhea" id="RHEA:43892"/>
        <dbReference type="Rhea" id="RHEA-COMP:14737"/>
        <dbReference type="Rhea" id="RHEA-COMP:14739"/>
        <dbReference type="ChEBI" id="CHEBI:29917"/>
        <dbReference type="ChEBI" id="CHEBI:35235"/>
        <dbReference type="ChEBI" id="CHEBI:57972"/>
        <dbReference type="ChEBI" id="CHEBI:64428"/>
        <dbReference type="EC" id="2.8.1.7"/>
    </reaction>
</comment>
<evidence type="ECO:0000313" key="17">
    <source>
        <dbReference type="Proteomes" id="UP001434419"/>
    </source>
</evidence>
<organism evidence="8 16">
    <name type="scientific">Lactobacillus crispatus</name>
    <dbReference type="NCBI Taxonomy" id="47770"/>
    <lineage>
        <taxon>Bacteria</taxon>
        <taxon>Bacillati</taxon>
        <taxon>Bacillota</taxon>
        <taxon>Bacilli</taxon>
        <taxon>Lactobacillales</taxon>
        <taxon>Lactobacillaceae</taxon>
        <taxon>Lactobacillus</taxon>
    </lineage>
</organism>
<dbReference type="Proteomes" id="UP000289808">
    <property type="component" value="Unassembled WGS sequence"/>
</dbReference>
<dbReference type="Pfam" id="PF00266">
    <property type="entry name" value="Aminotran_5"/>
    <property type="match status" value="1"/>
</dbReference>
<reference evidence="9" key="5">
    <citation type="submission" date="2024-06" db="EMBL/GenBank/DDBJ databases">
        <title>Vaginal Lactobacillus fatty acid response mechanisms reveal a metabolite-targeted strategy for bacterial vaginosis treatment.</title>
        <authorList>
            <person name="Zhu M."/>
            <person name="Blainey P.C."/>
            <person name="Bloom S.M."/>
            <person name="Kwon D.S."/>
        </authorList>
    </citation>
    <scope>NUCLEOTIDE SEQUENCE</scope>
    <source>
        <strain evidence="9">194_F1_1</strain>
    </source>
</reference>
<evidence type="ECO:0000313" key="9">
    <source>
        <dbReference type="EMBL" id="MES5149413.1"/>
    </source>
</evidence>
<dbReference type="GO" id="GO:0031071">
    <property type="term" value="F:cysteine desulfurase activity"/>
    <property type="evidence" value="ECO:0007669"/>
    <property type="project" value="UniProtKB-EC"/>
</dbReference>
<keyword evidence="5" id="KW-0663">Pyridoxal phosphate</keyword>
<gene>
    <name evidence="9" type="ORF">ABVC42_05660</name>
    <name evidence="12" type="ORF">CEE75_11850</name>
    <name evidence="10" type="ORF">CYJ79_07790</name>
    <name evidence="11" type="ORF">ERD32_08505</name>
    <name evidence="8" type="ORF">RON39_10345</name>
</gene>
<dbReference type="GO" id="GO:0030170">
    <property type="term" value="F:pyridoxal phosphate binding"/>
    <property type="evidence" value="ECO:0007669"/>
    <property type="project" value="InterPro"/>
</dbReference>
<evidence type="ECO:0000256" key="3">
    <source>
        <dbReference type="ARBA" id="ARBA00012239"/>
    </source>
</evidence>
<dbReference type="InterPro" id="IPR010970">
    <property type="entry name" value="Cys_dSase_SufS"/>
</dbReference>
<dbReference type="Gene3D" id="3.40.640.10">
    <property type="entry name" value="Type I PLP-dependent aspartate aminotransferase-like (Major domain)"/>
    <property type="match status" value="1"/>
</dbReference>
<dbReference type="InterPro" id="IPR015424">
    <property type="entry name" value="PyrdxlP-dep_Trfase"/>
</dbReference>
<dbReference type="Proteomes" id="UP000235119">
    <property type="component" value="Unassembled WGS sequence"/>
</dbReference>
<dbReference type="RefSeq" id="WP_005719097.1">
    <property type="nucleotide sequence ID" value="NZ_CAZZQD010000001.1"/>
</dbReference>
<evidence type="ECO:0000313" key="11">
    <source>
        <dbReference type="EMBL" id="RXF57140.1"/>
    </source>
</evidence>
<dbReference type="EMBL" id="PKIW01000037">
    <property type="protein sequence ID" value="PLT10919.1"/>
    <property type="molecule type" value="Genomic_DNA"/>
</dbReference>
<dbReference type="EMBL" id="JBETVU010000012">
    <property type="protein sequence ID" value="MES5149413.1"/>
    <property type="molecule type" value="Genomic_DNA"/>
</dbReference>
<evidence type="ECO:0000256" key="2">
    <source>
        <dbReference type="ARBA" id="ARBA00010447"/>
    </source>
</evidence>
<dbReference type="Gene3D" id="3.90.1150.10">
    <property type="entry name" value="Aspartate Aminotransferase, domain 1"/>
    <property type="match status" value="1"/>
</dbReference>
<dbReference type="InterPro" id="IPR000192">
    <property type="entry name" value="Aminotrans_V_dom"/>
</dbReference>
<sequence>MDKLDVKKIKADFPILNQKINDEKLIYLDNAATSQMPLVVEKQIEHFTNFDRANVHRGVHTLGLRATQKYENARQKVADFIGAKNASEIVFTSGCTDSLNLVAATYGEQNIQAGDEIVVSIMEHHSNFLPWQQIALRKNAKLKFIEIDANGRLDLEDAKSKITTKTKIVAITHVSNVLGTINPIAALTSLAHKNGAIVVVDGAQAVGHFPVNVTDLDADFYAFSGHKMFAPTGVGVLYGKKALLEQMPPYRFGGEMITNVTRKGATWAPVPQKFEAGTPNISGVIGVGAAIDYLGKLDLTLIQKHEDSLTAYALKELSKIDDLVVYGPKDCSNRTGVISFNLRKIHPHDLATALDLNGVEVRAGHHCAQPLMESLKTESTVRASFSIYNTKNDIDQLVSSIQEAKEFFGELR</sequence>
<evidence type="ECO:0000313" key="16">
    <source>
        <dbReference type="Proteomes" id="UP001253287"/>
    </source>
</evidence>
<dbReference type="GO" id="GO:0006534">
    <property type="term" value="P:cysteine metabolic process"/>
    <property type="evidence" value="ECO:0007669"/>
    <property type="project" value="InterPro"/>
</dbReference>
<evidence type="ECO:0000256" key="4">
    <source>
        <dbReference type="ARBA" id="ARBA00022679"/>
    </source>
</evidence>
<dbReference type="Proteomes" id="UP001434419">
    <property type="component" value="Unassembled WGS sequence"/>
</dbReference>
<dbReference type="PIRSF" id="PIRSF005572">
    <property type="entry name" value="NifS"/>
    <property type="match status" value="1"/>
</dbReference>
<reference evidence="11 14" key="3">
    <citation type="submission" date="2019-01" db="EMBL/GenBank/DDBJ databases">
        <title>The genome sequence of Lactobacillus crispatus L49.</title>
        <authorList>
            <person name="Zhong J."/>
            <person name="Zhang J."/>
        </authorList>
    </citation>
    <scope>NUCLEOTIDE SEQUENCE [LARGE SCALE GENOMIC DNA]</scope>
    <source>
        <strain evidence="11 14">L49</strain>
    </source>
</reference>
<proteinExistence type="inferred from homology"/>
<dbReference type="EMBL" id="JAVTXN010000079">
    <property type="protein sequence ID" value="MDT9610499.1"/>
    <property type="molecule type" value="Genomic_DNA"/>
</dbReference>
<comment type="cofactor">
    <cofactor evidence="1">
        <name>pyridoxal 5'-phosphate</name>
        <dbReference type="ChEBI" id="CHEBI:597326"/>
    </cofactor>
</comment>
<dbReference type="PANTHER" id="PTHR43586">
    <property type="entry name" value="CYSTEINE DESULFURASE"/>
    <property type="match status" value="1"/>
</dbReference>
<dbReference type="SUPFAM" id="SSF53383">
    <property type="entry name" value="PLP-dependent transferases"/>
    <property type="match status" value="1"/>
</dbReference>
<evidence type="ECO:0000259" key="7">
    <source>
        <dbReference type="Pfam" id="PF00266"/>
    </source>
</evidence>
<protein>
    <recommendedName>
        <fullName evidence="3">cysteine desulfurase</fullName>
        <ecNumber evidence="3">2.8.1.7</ecNumber>
    </recommendedName>
</protein>
<evidence type="ECO:0000313" key="15">
    <source>
        <dbReference type="Proteomes" id="UP000295195"/>
    </source>
</evidence>